<dbReference type="InterPro" id="IPR005892">
    <property type="entry name" value="Gly-betaine_transp_ATP-bd"/>
</dbReference>
<comment type="similarity">
    <text evidence="1">Belongs to the ABC transporter superfamily.</text>
</comment>
<dbReference type="GO" id="GO:0016020">
    <property type="term" value="C:membrane"/>
    <property type="evidence" value="ECO:0007669"/>
    <property type="project" value="InterPro"/>
</dbReference>
<evidence type="ECO:0000256" key="4">
    <source>
        <dbReference type="ARBA" id="ARBA00022840"/>
    </source>
</evidence>
<dbReference type="PANTHER" id="PTHR43869">
    <property type="entry name" value="GLYCINE BETAINE/PROLINE BETAINE TRANSPORT SYSTEM ATP-BINDING PROTEIN PROV"/>
    <property type="match status" value="1"/>
</dbReference>
<dbReference type="GO" id="GO:0005524">
    <property type="term" value="F:ATP binding"/>
    <property type="evidence" value="ECO:0007669"/>
    <property type="project" value="UniProtKB-KW"/>
</dbReference>
<dbReference type="RefSeq" id="WP_076598347.1">
    <property type="nucleotide sequence ID" value="NZ_CP046976.1"/>
</dbReference>
<keyword evidence="5" id="KW-0129">CBS domain</keyword>
<evidence type="ECO:0000256" key="3">
    <source>
        <dbReference type="ARBA" id="ARBA00022741"/>
    </source>
</evidence>
<keyword evidence="8" id="KW-1185">Reference proteome</keyword>
<proteinExistence type="inferred from homology"/>
<evidence type="ECO:0000313" key="8">
    <source>
        <dbReference type="Proteomes" id="UP000186292"/>
    </source>
</evidence>
<dbReference type="SUPFAM" id="SSF54631">
    <property type="entry name" value="CBS-domain pair"/>
    <property type="match status" value="1"/>
</dbReference>
<dbReference type="Proteomes" id="UP000186292">
    <property type="component" value="Unassembled WGS sequence"/>
</dbReference>
<dbReference type="OrthoDB" id="9802264at2"/>
<evidence type="ECO:0000256" key="2">
    <source>
        <dbReference type="ARBA" id="ARBA00022448"/>
    </source>
</evidence>
<keyword evidence="3" id="KW-0547">Nucleotide-binding</keyword>
<keyword evidence="2" id="KW-0813">Transport</keyword>
<gene>
    <name evidence="7" type="ORF">SAMN05444817_101194</name>
</gene>
<dbReference type="GO" id="GO:0031460">
    <property type="term" value="P:glycine betaine transport"/>
    <property type="evidence" value="ECO:0007669"/>
    <property type="project" value="InterPro"/>
</dbReference>
<dbReference type="GO" id="GO:0006970">
    <property type="term" value="P:response to osmotic stress"/>
    <property type="evidence" value="ECO:0007669"/>
    <property type="project" value="UniProtKB-ARBA"/>
</dbReference>
<dbReference type="PANTHER" id="PTHR43869:SF1">
    <property type="entry name" value="GLYCINE BETAINE_PROLINE BETAINE TRANSPORT SYSTEM ATP-BINDING PROTEIN PROV"/>
    <property type="match status" value="1"/>
</dbReference>
<evidence type="ECO:0000259" key="6">
    <source>
        <dbReference type="PROSITE" id="PS50893"/>
    </source>
</evidence>
<dbReference type="GO" id="GO:0016887">
    <property type="term" value="F:ATP hydrolysis activity"/>
    <property type="evidence" value="ECO:0007669"/>
    <property type="project" value="InterPro"/>
</dbReference>
<dbReference type="SUPFAM" id="SSF52540">
    <property type="entry name" value="P-loop containing nucleoside triphosphate hydrolases"/>
    <property type="match status" value="1"/>
</dbReference>
<dbReference type="InterPro" id="IPR003593">
    <property type="entry name" value="AAA+_ATPase"/>
</dbReference>
<keyword evidence="4 7" id="KW-0067">ATP-binding</keyword>
<organism evidence="7 8">
    <name type="scientific">Corynebacterium appendicis CIP 107643</name>
    <dbReference type="NCBI Taxonomy" id="1161099"/>
    <lineage>
        <taxon>Bacteria</taxon>
        <taxon>Bacillati</taxon>
        <taxon>Actinomycetota</taxon>
        <taxon>Actinomycetes</taxon>
        <taxon>Mycobacteriales</taxon>
        <taxon>Corynebacteriaceae</taxon>
        <taxon>Corynebacterium</taxon>
    </lineage>
</organism>
<dbReference type="CDD" id="cd03294">
    <property type="entry name" value="ABC_Pro_Gly_Betaine"/>
    <property type="match status" value="1"/>
</dbReference>
<dbReference type="PROSITE" id="PS50893">
    <property type="entry name" value="ABC_TRANSPORTER_2"/>
    <property type="match status" value="1"/>
</dbReference>
<dbReference type="NCBIfam" id="TIGR01186">
    <property type="entry name" value="proV"/>
    <property type="match status" value="1"/>
</dbReference>
<dbReference type="EMBL" id="FTOF01000001">
    <property type="protein sequence ID" value="SIS38942.1"/>
    <property type="molecule type" value="Genomic_DNA"/>
</dbReference>
<dbReference type="InterPro" id="IPR027417">
    <property type="entry name" value="P-loop_NTPase"/>
</dbReference>
<protein>
    <submittedName>
        <fullName evidence="7">Glycine betaine/proline transport system ATP-binding protein</fullName>
    </submittedName>
</protein>
<dbReference type="Gene3D" id="3.40.50.300">
    <property type="entry name" value="P-loop containing nucleotide triphosphate hydrolases"/>
    <property type="match status" value="1"/>
</dbReference>
<dbReference type="InterPro" id="IPR046342">
    <property type="entry name" value="CBS_dom_sf"/>
</dbReference>
<dbReference type="InterPro" id="IPR051921">
    <property type="entry name" value="ABC_osmolyte_uptake_ATP-bind"/>
</dbReference>
<feature type="domain" description="ABC transporter" evidence="6">
    <location>
        <begin position="22"/>
        <end position="263"/>
    </location>
</feature>
<dbReference type="Pfam" id="PF00005">
    <property type="entry name" value="ABC_tran"/>
    <property type="match status" value="1"/>
</dbReference>
<accession>A0A1N7IPE9</accession>
<dbReference type="InterPro" id="IPR003439">
    <property type="entry name" value="ABC_transporter-like_ATP-bd"/>
</dbReference>
<reference evidence="8" key="1">
    <citation type="submission" date="2017-01" db="EMBL/GenBank/DDBJ databases">
        <authorList>
            <person name="Varghese N."/>
            <person name="Submissions S."/>
        </authorList>
    </citation>
    <scope>NUCLEOTIDE SEQUENCE [LARGE SCALE GENOMIC DNA]</scope>
    <source>
        <strain evidence="8">DSM 44531</strain>
    </source>
</reference>
<dbReference type="SMART" id="SM00382">
    <property type="entry name" value="AAA"/>
    <property type="match status" value="1"/>
</dbReference>
<name>A0A1N7IPE9_9CORY</name>
<evidence type="ECO:0000256" key="5">
    <source>
        <dbReference type="ARBA" id="ARBA00023122"/>
    </source>
</evidence>
<sequence length="421" mass="45632">MTTISARGLYKVFGKDPKKAIAALENGASREELMEKGSTAAVIDASFDVEPGEIFVIMGLSGCGKSTLIRMVNGLLPASGGTLEIDGTPLTEMSESQLRELRRDKISMVFQHFALLPHRTVLQNAAYGLEIKGVPKAEREEKAHEALRMVDLDGWADYMPGELSGGMQQRVGLARALAADTDVLLMDEAFSALDPLIRKDMQDQLIELQGKLNKTILFITHDLNEAMRIGDRIAMMRSGRIEQIGTAEEILQNPANNFVADFVKDVDRSRVLTADNIVEQPKETLGAGHGPLAAQKLLRETQNPWLVVLNRDRTPAGVVWEDAVARAVRNSEDALPLNDGPATHTVHKDTPLHELFQLSADSPTPIVVTDDAGRFCGVVPRVTLLSAAATESSDTATTTVADDDAARAETTGNTTSIEVNE</sequence>
<dbReference type="AlphaFoldDB" id="A0A1N7IPE9"/>
<dbReference type="PROSITE" id="PS00211">
    <property type="entry name" value="ABC_TRANSPORTER_1"/>
    <property type="match status" value="1"/>
</dbReference>
<dbReference type="STRING" id="1161099.SAMN05444817_101194"/>
<evidence type="ECO:0000256" key="1">
    <source>
        <dbReference type="ARBA" id="ARBA00005417"/>
    </source>
</evidence>
<dbReference type="FunFam" id="3.40.50.300:FF:000201">
    <property type="entry name" value="Glycine betaine/L-proline ABC transporter ATP-binding protein"/>
    <property type="match status" value="1"/>
</dbReference>
<evidence type="ECO:0000313" key="7">
    <source>
        <dbReference type="EMBL" id="SIS38942.1"/>
    </source>
</evidence>
<dbReference type="InterPro" id="IPR017871">
    <property type="entry name" value="ABC_transporter-like_CS"/>
</dbReference>